<dbReference type="PANTHER" id="PTHR30136">
    <property type="entry name" value="HELIX-TURN-HELIX TRANSCRIPTIONAL REGULATOR, ICLR FAMILY"/>
    <property type="match status" value="1"/>
</dbReference>
<dbReference type="SUPFAM" id="SSF55781">
    <property type="entry name" value="GAF domain-like"/>
    <property type="match status" value="1"/>
</dbReference>
<protein>
    <submittedName>
        <fullName evidence="6">Helix-turn-helix domain-containing protein</fullName>
    </submittedName>
</protein>
<reference evidence="6 7" key="1">
    <citation type="submission" date="2019-11" db="EMBL/GenBank/DDBJ databases">
        <title>Draft genome of Amycolatopsis RM579.</title>
        <authorList>
            <person name="Duangmal K."/>
            <person name="Mingma R."/>
        </authorList>
    </citation>
    <scope>NUCLEOTIDE SEQUENCE [LARGE SCALE GENOMIC DNA]</scope>
    <source>
        <strain evidence="6 7">RM579</strain>
    </source>
</reference>
<gene>
    <name evidence="6" type="ORF">GKO32_31815</name>
</gene>
<dbReference type="GO" id="GO:0003677">
    <property type="term" value="F:DNA binding"/>
    <property type="evidence" value="ECO:0007669"/>
    <property type="project" value="UniProtKB-KW"/>
</dbReference>
<dbReference type="OrthoDB" id="8479143at2"/>
<dbReference type="PROSITE" id="PS51078">
    <property type="entry name" value="ICLR_ED"/>
    <property type="match status" value="1"/>
</dbReference>
<accession>A0A6N7Z9X9</accession>
<evidence type="ECO:0000259" key="4">
    <source>
        <dbReference type="PROSITE" id="PS51077"/>
    </source>
</evidence>
<dbReference type="SUPFAM" id="SSF46785">
    <property type="entry name" value="Winged helix' DNA-binding domain"/>
    <property type="match status" value="1"/>
</dbReference>
<dbReference type="Proteomes" id="UP000440096">
    <property type="component" value="Unassembled WGS sequence"/>
</dbReference>
<dbReference type="Pfam" id="PF09339">
    <property type="entry name" value="HTH_IclR"/>
    <property type="match status" value="1"/>
</dbReference>
<comment type="caution">
    <text evidence="6">The sequence shown here is derived from an EMBL/GenBank/DDBJ whole genome shotgun (WGS) entry which is preliminary data.</text>
</comment>
<sequence length="282" mass="30111">MFGVSELESEAPAREGKYVVQSVARCLRLLELLGTHTADGLSVTEAARLLGGSKSATFALLQTLIVDDFVVEVSPGPRYRLGPAILRLADSHVRSLPLIEAVRPVMRALTTETGWTSRLAVFEHGHAVFMDRVDAGGTIRFFTPLGRRELPHRSSAGKAMLATLPETQVRAIIAETGLPQRTRQTITNLDALMEDLALIRVRGFAVDDEEDDEGVLCVGAAFADRDGTCAAAVSITGLKSGVPAWRIQELGRLVRAHADRMAEVIGGQPGHPYAAPGNGAAG</sequence>
<dbReference type="InterPro" id="IPR036388">
    <property type="entry name" value="WH-like_DNA-bd_sf"/>
</dbReference>
<dbReference type="PANTHER" id="PTHR30136:SF24">
    <property type="entry name" value="HTH-TYPE TRANSCRIPTIONAL REPRESSOR ALLR"/>
    <property type="match status" value="1"/>
</dbReference>
<evidence type="ECO:0000259" key="5">
    <source>
        <dbReference type="PROSITE" id="PS51078"/>
    </source>
</evidence>
<evidence type="ECO:0000313" key="6">
    <source>
        <dbReference type="EMBL" id="MTD58530.1"/>
    </source>
</evidence>
<evidence type="ECO:0000256" key="3">
    <source>
        <dbReference type="ARBA" id="ARBA00023163"/>
    </source>
</evidence>
<dbReference type="Gene3D" id="1.10.10.10">
    <property type="entry name" value="Winged helix-like DNA-binding domain superfamily/Winged helix DNA-binding domain"/>
    <property type="match status" value="1"/>
</dbReference>
<evidence type="ECO:0000313" key="7">
    <source>
        <dbReference type="Proteomes" id="UP000440096"/>
    </source>
</evidence>
<keyword evidence="2" id="KW-0238">DNA-binding</keyword>
<dbReference type="InterPro" id="IPR036390">
    <property type="entry name" value="WH_DNA-bd_sf"/>
</dbReference>
<dbReference type="GO" id="GO:0003700">
    <property type="term" value="F:DNA-binding transcription factor activity"/>
    <property type="evidence" value="ECO:0007669"/>
    <property type="project" value="TreeGrafter"/>
</dbReference>
<dbReference type="InterPro" id="IPR029016">
    <property type="entry name" value="GAF-like_dom_sf"/>
</dbReference>
<evidence type="ECO:0000256" key="1">
    <source>
        <dbReference type="ARBA" id="ARBA00023015"/>
    </source>
</evidence>
<dbReference type="InterPro" id="IPR014757">
    <property type="entry name" value="Tscrpt_reg_IclR_C"/>
</dbReference>
<feature type="domain" description="IclR-ED" evidence="5">
    <location>
        <begin position="84"/>
        <end position="267"/>
    </location>
</feature>
<dbReference type="AlphaFoldDB" id="A0A6N7Z9X9"/>
<keyword evidence="7" id="KW-1185">Reference proteome</keyword>
<keyword evidence="1" id="KW-0805">Transcription regulation</keyword>
<keyword evidence="3" id="KW-0804">Transcription</keyword>
<dbReference type="PROSITE" id="PS51077">
    <property type="entry name" value="HTH_ICLR"/>
    <property type="match status" value="1"/>
</dbReference>
<dbReference type="Pfam" id="PF01614">
    <property type="entry name" value="IclR_C"/>
    <property type="match status" value="1"/>
</dbReference>
<feature type="domain" description="HTH iclR-type" evidence="4">
    <location>
        <begin position="20"/>
        <end position="83"/>
    </location>
</feature>
<organism evidence="6 7">
    <name type="scientific">Amycolatopsis pithecellobii</name>
    <dbReference type="NCBI Taxonomy" id="664692"/>
    <lineage>
        <taxon>Bacteria</taxon>
        <taxon>Bacillati</taxon>
        <taxon>Actinomycetota</taxon>
        <taxon>Actinomycetes</taxon>
        <taxon>Pseudonocardiales</taxon>
        <taxon>Pseudonocardiaceae</taxon>
        <taxon>Amycolatopsis</taxon>
    </lineage>
</organism>
<dbReference type="InterPro" id="IPR050707">
    <property type="entry name" value="HTH_MetabolicPath_Reg"/>
</dbReference>
<dbReference type="SMART" id="SM00346">
    <property type="entry name" value="HTH_ICLR"/>
    <property type="match status" value="1"/>
</dbReference>
<dbReference type="InterPro" id="IPR005471">
    <property type="entry name" value="Tscrpt_reg_IclR_N"/>
</dbReference>
<dbReference type="GO" id="GO:0045892">
    <property type="term" value="P:negative regulation of DNA-templated transcription"/>
    <property type="evidence" value="ECO:0007669"/>
    <property type="project" value="TreeGrafter"/>
</dbReference>
<dbReference type="EMBL" id="WMBA01000070">
    <property type="protein sequence ID" value="MTD58530.1"/>
    <property type="molecule type" value="Genomic_DNA"/>
</dbReference>
<dbReference type="Gene3D" id="3.30.450.40">
    <property type="match status" value="1"/>
</dbReference>
<proteinExistence type="predicted"/>
<name>A0A6N7Z9X9_9PSEU</name>
<evidence type="ECO:0000256" key="2">
    <source>
        <dbReference type="ARBA" id="ARBA00023125"/>
    </source>
</evidence>